<gene>
    <name evidence="2" type="ORF">ECC02_008340</name>
</gene>
<reference evidence="2 3" key="1">
    <citation type="journal article" date="2019" name="Genome Biol. Evol.">
        <title>Nanopore Sequencing Significantly Improves Genome Assembly of the Protozoan Parasite Trypanosoma cruzi.</title>
        <authorList>
            <person name="Diaz-Viraque F."/>
            <person name="Pita S."/>
            <person name="Greif G."/>
            <person name="de Souza R.C.M."/>
            <person name="Iraola G."/>
            <person name="Robello C."/>
        </authorList>
    </citation>
    <scope>NUCLEOTIDE SEQUENCE [LARGE SCALE GENOMIC DNA]</scope>
    <source>
        <strain evidence="2 3">Berenice</strain>
    </source>
</reference>
<dbReference type="VEuPathDB" id="TriTrypDB:BCY84_20021"/>
<name>A0A7J6XVX5_TRYCR</name>
<accession>A0A7J6XVX5</accession>
<comment type="caution">
    <text evidence="2">The sequence shown here is derived from an EMBL/GenBank/DDBJ whole genome shotgun (WGS) entry which is preliminary data.</text>
</comment>
<feature type="region of interest" description="Disordered" evidence="1">
    <location>
        <begin position="80"/>
        <end position="122"/>
    </location>
</feature>
<feature type="compositionally biased region" description="Polar residues" evidence="1">
    <location>
        <begin position="110"/>
        <end position="122"/>
    </location>
</feature>
<dbReference type="EMBL" id="JABDHM010000088">
    <property type="protein sequence ID" value="KAF5218704.1"/>
    <property type="molecule type" value="Genomic_DNA"/>
</dbReference>
<proteinExistence type="predicted"/>
<sequence length="565" mass="61616">MLPPPLPLPAKEASPPPPFSVKQEPPTPLVAALEKPSECVVPGVSSAVDLDGNSICECSPLKASGLTAMGSNECTAGGMTFLSHEGGSDGEQHPIRERSGASLPHDQGDGCTSRSGAGETPNSPFIIREKLLRLLRGIASSGSEASYGATNPDVAVSGNGNDIPSCYCGEHVILDDLFIHLLLALEKVVHEFLCRSLAKEWKSKRSKEASPRSSSEKETARLWTRAWRQAQYRDEEAWIEWRSALCRSWRRTRRESASQERSEALNIALFQFDPLGGALARSAPSLSCHGIEKQQTEKGASSQKLYALLYRVFFTCPALLLDGHTQRLAAAAGLDLNSVRQHICVTEDVDCDYDGDGVASFMRNLSCPKQVRVDKADLTAIDEVERLFASDRRALLCRIDLGQSPPLLSSPFTASFPMQPAGSPHSPRIPSLHARTPKTRSSAASVPQYIEPTPIQLRPPSFAPLDRFSPAARIPDEVGRQFAGQLASTSNHEQAVCMSDNQPDTLEARKVKQKNGSEGRRAFWHADGRRYVSTSLPLQPRVLDGAQSERRLPSALRTPRSVSIW</sequence>
<organism evidence="2 3">
    <name type="scientific">Trypanosoma cruzi</name>
    <dbReference type="NCBI Taxonomy" id="5693"/>
    <lineage>
        <taxon>Eukaryota</taxon>
        <taxon>Discoba</taxon>
        <taxon>Euglenozoa</taxon>
        <taxon>Kinetoplastea</taxon>
        <taxon>Metakinetoplastina</taxon>
        <taxon>Trypanosomatida</taxon>
        <taxon>Trypanosomatidae</taxon>
        <taxon>Trypanosoma</taxon>
        <taxon>Schizotrypanum</taxon>
    </lineage>
</organism>
<dbReference type="Proteomes" id="UP000583944">
    <property type="component" value="Unassembled WGS sequence"/>
</dbReference>
<evidence type="ECO:0000313" key="2">
    <source>
        <dbReference type="EMBL" id="KAF5218704.1"/>
    </source>
</evidence>
<feature type="compositionally biased region" description="Pro residues" evidence="1">
    <location>
        <begin position="1"/>
        <end position="19"/>
    </location>
</feature>
<evidence type="ECO:0000256" key="1">
    <source>
        <dbReference type="SAM" id="MobiDB-lite"/>
    </source>
</evidence>
<feature type="region of interest" description="Disordered" evidence="1">
    <location>
        <begin position="1"/>
        <end position="27"/>
    </location>
</feature>
<dbReference type="VEuPathDB" id="TriTrypDB:ECC02_008340"/>
<dbReference type="AlphaFoldDB" id="A0A7J6XVX5"/>
<protein>
    <submittedName>
        <fullName evidence="2">Uncharacterized protein</fullName>
    </submittedName>
</protein>
<evidence type="ECO:0000313" key="3">
    <source>
        <dbReference type="Proteomes" id="UP000583944"/>
    </source>
</evidence>
<feature type="compositionally biased region" description="Basic and acidic residues" evidence="1">
    <location>
        <begin position="86"/>
        <end position="99"/>
    </location>
</feature>